<proteinExistence type="predicted"/>
<keyword evidence="3" id="KW-1185">Reference proteome</keyword>
<name>A0AAN6KU20_9PEZI</name>
<gene>
    <name evidence="2" type="primary">MRP2_2</name>
    <name evidence="2" type="ORF">LTR91_005243</name>
</gene>
<evidence type="ECO:0000256" key="1">
    <source>
        <dbReference type="SAM" id="MobiDB-lite"/>
    </source>
</evidence>
<keyword evidence="2" id="KW-0689">Ribosomal protein</keyword>
<evidence type="ECO:0000313" key="2">
    <source>
        <dbReference type="EMBL" id="KAK1001767.1"/>
    </source>
</evidence>
<dbReference type="Proteomes" id="UP001175353">
    <property type="component" value="Unassembled WGS sequence"/>
</dbReference>
<comment type="caution">
    <text evidence="2">The sequence shown here is derived from an EMBL/GenBank/DDBJ whole genome shotgun (WGS) entry which is preliminary data.</text>
</comment>
<dbReference type="GO" id="GO:0005840">
    <property type="term" value="C:ribosome"/>
    <property type="evidence" value="ECO:0007669"/>
    <property type="project" value="UniProtKB-KW"/>
</dbReference>
<organism evidence="2 3">
    <name type="scientific">Friedmanniomyces endolithicus</name>
    <dbReference type="NCBI Taxonomy" id="329885"/>
    <lineage>
        <taxon>Eukaryota</taxon>
        <taxon>Fungi</taxon>
        <taxon>Dikarya</taxon>
        <taxon>Ascomycota</taxon>
        <taxon>Pezizomycotina</taxon>
        <taxon>Dothideomycetes</taxon>
        <taxon>Dothideomycetidae</taxon>
        <taxon>Mycosphaerellales</taxon>
        <taxon>Teratosphaeriaceae</taxon>
        <taxon>Friedmanniomyces</taxon>
    </lineage>
</organism>
<protein>
    <submittedName>
        <fullName evidence="2">40S ribosomal protein mrp2, mitochondrial</fullName>
    </submittedName>
</protein>
<dbReference type="AlphaFoldDB" id="A0AAN6KU20"/>
<feature type="compositionally biased region" description="Basic and acidic residues" evidence="1">
    <location>
        <begin position="28"/>
        <end position="41"/>
    </location>
</feature>
<reference evidence="2" key="1">
    <citation type="submission" date="2023-06" db="EMBL/GenBank/DDBJ databases">
        <title>Black Yeasts Isolated from many extreme environments.</title>
        <authorList>
            <person name="Coleine C."/>
            <person name="Stajich J.E."/>
            <person name="Selbmann L."/>
        </authorList>
    </citation>
    <scope>NUCLEOTIDE SEQUENCE</scope>
    <source>
        <strain evidence="2">CCFEE 5200</strain>
    </source>
</reference>
<accession>A0AAN6KU20</accession>
<sequence>MAQFRAKKLDLGCFVNIKNIRDHTKRKVFEQHEPERLRLEGNSRASASLTLSSGKRSDT</sequence>
<dbReference type="EMBL" id="JAUJLE010000033">
    <property type="protein sequence ID" value="KAK1001767.1"/>
    <property type="molecule type" value="Genomic_DNA"/>
</dbReference>
<feature type="region of interest" description="Disordered" evidence="1">
    <location>
        <begin position="28"/>
        <end position="59"/>
    </location>
</feature>
<feature type="compositionally biased region" description="Polar residues" evidence="1">
    <location>
        <begin position="43"/>
        <end position="59"/>
    </location>
</feature>
<keyword evidence="2" id="KW-0687">Ribonucleoprotein</keyword>
<evidence type="ECO:0000313" key="3">
    <source>
        <dbReference type="Proteomes" id="UP001175353"/>
    </source>
</evidence>